<dbReference type="RefSeq" id="XP_021858532.1">
    <property type="nucleotide sequence ID" value="XM_022002840.2"/>
</dbReference>
<accession>A0A9R0IZL7</accession>
<keyword evidence="5 13" id="KW-0346">Stress response</keyword>
<comment type="similarity">
    <text evidence="9">Belongs to the HSF family.</text>
</comment>
<evidence type="ECO:0000256" key="7">
    <source>
        <dbReference type="ARBA" id="ARBA00023163"/>
    </source>
</evidence>
<evidence type="ECO:0000256" key="6">
    <source>
        <dbReference type="ARBA" id="ARBA00023125"/>
    </source>
</evidence>
<dbReference type="KEGG" id="soe:110797726"/>
<comment type="subunit">
    <text evidence="2">Homotrimer.</text>
</comment>
<evidence type="ECO:0000256" key="8">
    <source>
        <dbReference type="ARBA" id="ARBA00023242"/>
    </source>
</evidence>
<evidence type="ECO:0000259" key="11">
    <source>
        <dbReference type="PROSITE" id="PS00434"/>
    </source>
</evidence>
<sequence>MDTKNEFSLRLQLGGRSRGGGGGCGVCCGGRDVNVVRVKEEEEGCEDEEVMEVPKPMMSLHEIGPPPFLNKTFEMVDDPEIDPIISWGETFTTFIIWDETKFTTHLLPKNFKHSNFSSFVRQLNTYGFRKVTTSEQSTLHPDRCEYEHPGFQKGKKYLLKTIKRRVHDHSTISNDARLLLHKKEAEIQNLKKEQEILKAEISDLKQQQHNSDTCLSAMVDRVKSVEWKQREFLMLLANAMKRTNSFQQMLQTYRQKKVLVGGGCGGGSGGGGEVFKKRRLASSGSFVDSFLAKGITQNADNSDQCYKPDMSATVRGEHGPDNRTGSVIGSDMSAATAAAAHQSEANLFFDQKSNLTSETNSSPDFSSGSCAILEKLMADVISEDNSKEEELLQDIEQTLYVHELEDLLAKPPTLIVQ</sequence>
<dbReference type="PANTHER" id="PTHR10015">
    <property type="entry name" value="HEAT SHOCK TRANSCRIPTION FACTOR"/>
    <property type="match status" value="1"/>
</dbReference>
<evidence type="ECO:0000313" key="13">
    <source>
        <dbReference type="RefSeq" id="XP_021858532.1"/>
    </source>
</evidence>
<proteinExistence type="inferred from homology"/>
<dbReference type="Proteomes" id="UP000813463">
    <property type="component" value="Chromosome 2"/>
</dbReference>
<dbReference type="InterPro" id="IPR036390">
    <property type="entry name" value="WH_DNA-bd_sf"/>
</dbReference>
<keyword evidence="3" id="KW-0597">Phosphoprotein</keyword>
<evidence type="ECO:0000256" key="2">
    <source>
        <dbReference type="ARBA" id="ARBA00011233"/>
    </source>
</evidence>
<dbReference type="Gene3D" id="1.10.10.10">
    <property type="entry name" value="Winged helix-like DNA-binding domain superfamily/Winged helix DNA-binding domain"/>
    <property type="match status" value="1"/>
</dbReference>
<dbReference type="SMART" id="SM00415">
    <property type="entry name" value="HSF"/>
    <property type="match status" value="1"/>
</dbReference>
<dbReference type="GO" id="GO:0005634">
    <property type="term" value="C:nucleus"/>
    <property type="evidence" value="ECO:0000318"/>
    <property type="project" value="GO_Central"/>
</dbReference>
<feature type="domain" description="HSF-type DNA-binding" evidence="11">
    <location>
        <begin position="107"/>
        <end position="131"/>
    </location>
</feature>
<gene>
    <name evidence="13" type="primary">LOC110797726</name>
</gene>
<reference evidence="13" key="2">
    <citation type="submission" date="2025-08" db="UniProtKB">
        <authorList>
            <consortium name="RefSeq"/>
        </authorList>
    </citation>
    <scope>IDENTIFICATION</scope>
    <source>
        <tissue evidence="13">Leaf</tissue>
    </source>
</reference>
<keyword evidence="4" id="KW-0805">Transcription regulation</keyword>
<dbReference type="PRINTS" id="PR00056">
    <property type="entry name" value="HSFDOMAIN"/>
</dbReference>
<dbReference type="GO" id="GO:0000978">
    <property type="term" value="F:RNA polymerase II cis-regulatory region sequence-specific DNA binding"/>
    <property type="evidence" value="ECO:0007669"/>
    <property type="project" value="TreeGrafter"/>
</dbReference>
<keyword evidence="8" id="KW-0539">Nucleus</keyword>
<dbReference type="AlphaFoldDB" id="A0A9R0IZL7"/>
<keyword evidence="7" id="KW-0804">Transcription</keyword>
<evidence type="ECO:0000313" key="12">
    <source>
        <dbReference type="Proteomes" id="UP000813463"/>
    </source>
</evidence>
<keyword evidence="10" id="KW-0175">Coiled coil</keyword>
<dbReference type="FunFam" id="1.10.10.10:FF:000037">
    <property type="entry name" value="Heat stress transcription factor B-4"/>
    <property type="match status" value="1"/>
</dbReference>
<reference evidence="12" key="1">
    <citation type="journal article" date="2021" name="Nat. Commun.">
        <title>Genomic analyses provide insights into spinach domestication and the genetic basis of agronomic traits.</title>
        <authorList>
            <person name="Cai X."/>
            <person name="Sun X."/>
            <person name="Xu C."/>
            <person name="Sun H."/>
            <person name="Wang X."/>
            <person name="Ge C."/>
            <person name="Zhang Z."/>
            <person name="Wang Q."/>
            <person name="Fei Z."/>
            <person name="Jiao C."/>
            <person name="Wang Q."/>
        </authorList>
    </citation>
    <scope>NUCLEOTIDE SEQUENCE [LARGE SCALE GENOMIC DNA]</scope>
    <source>
        <strain evidence="12">cv. Varoflay</strain>
    </source>
</reference>
<dbReference type="Pfam" id="PF00447">
    <property type="entry name" value="HSF_DNA-bind"/>
    <property type="match status" value="1"/>
</dbReference>
<evidence type="ECO:0000256" key="3">
    <source>
        <dbReference type="ARBA" id="ARBA00022553"/>
    </source>
</evidence>
<evidence type="ECO:0000256" key="4">
    <source>
        <dbReference type="ARBA" id="ARBA00023015"/>
    </source>
</evidence>
<comment type="subcellular location">
    <subcellularLocation>
        <location evidence="1">Nucleus</location>
    </subcellularLocation>
</comment>
<dbReference type="InterPro" id="IPR000232">
    <property type="entry name" value="HSF_DNA-bd"/>
</dbReference>
<keyword evidence="6" id="KW-0238">DNA-binding</keyword>
<evidence type="ECO:0000256" key="5">
    <source>
        <dbReference type="ARBA" id="ARBA00023016"/>
    </source>
</evidence>
<protein>
    <submittedName>
        <fullName evidence="13">Heat shock factor protein HSF30</fullName>
    </submittedName>
</protein>
<evidence type="ECO:0000256" key="9">
    <source>
        <dbReference type="RuleBase" id="RU004020"/>
    </source>
</evidence>
<dbReference type="GeneID" id="110797726"/>
<dbReference type="GO" id="GO:0006357">
    <property type="term" value="P:regulation of transcription by RNA polymerase II"/>
    <property type="evidence" value="ECO:0007669"/>
    <property type="project" value="TreeGrafter"/>
</dbReference>
<keyword evidence="12" id="KW-1185">Reference proteome</keyword>
<dbReference type="GO" id="GO:0003700">
    <property type="term" value="F:DNA-binding transcription factor activity"/>
    <property type="evidence" value="ECO:0000318"/>
    <property type="project" value="GO_Central"/>
</dbReference>
<name>A0A9R0IZL7_SPIOL</name>
<organism evidence="12 13">
    <name type="scientific">Spinacia oleracea</name>
    <name type="common">Spinach</name>
    <dbReference type="NCBI Taxonomy" id="3562"/>
    <lineage>
        <taxon>Eukaryota</taxon>
        <taxon>Viridiplantae</taxon>
        <taxon>Streptophyta</taxon>
        <taxon>Embryophyta</taxon>
        <taxon>Tracheophyta</taxon>
        <taxon>Spermatophyta</taxon>
        <taxon>Magnoliopsida</taxon>
        <taxon>eudicotyledons</taxon>
        <taxon>Gunneridae</taxon>
        <taxon>Pentapetalae</taxon>
        <taxon>Caryophyllales</taxon>
        <taxon>Chenopodiaceae</taxon>
        <taxon>Chenopodioideae</taxon>
        <taxon>Anserineae</taxon>
        <taxon>Spinacia</taxon>
    </lineage>
</organism>
<dbReference type="PROSITE" id="PS00434">
    <property type="entry name" value="HSF_DOMAIN"/>
    <property type="match status" value="1"/>
</dbReference>
<dbReference type="OrthoDB" id="60033at2759"/>
<feature type="coiled-coil region" evidence="10">
    <location>
        <begin position="173"/>
        <end position="207"/>
    </location>
</feature>
<evidence type="ECO:0000256" key="1">
    <source>
        <dbReference type="ARBA" id="ARBA00004123"/>
    </source>
</evidence>
<dbReference type="SUPFAM" id="SSF46785">
    <property type="entry name" value="Winged helix' DNA-binding domain"/>
    <property type="match status" value="1"/>
</dbReference>
<evidence type="ECO:0000256" key="10">
    <source>
        <dbReference type="SAM" id="Coils"/>
    </source>
</evidence>
<dbReference type="InterPro" id="IPR036388">
    <property type="entry name" value="WH-like_DNA-bd_sf"/>
</dbReference>
<dbReference type="GO" id="GO:0034605">
    <property type="term" value="P:cellular response to heat"/>
    <property type="evidence" value="ECO:0000318"/>
    <property type="project" value="GO_Central"/>
</dbReference>
<dbReference type="PANTHER" id="PTHR10015:SF337">
    <property type="entry name" value="HEAT STRESS TRANSCRIPTION FACTOR A-3"/>
    <property type="match status" value="1"/>
</dbReference>